<feature type="binding site" evidence="8">
    <location>
        <position position="56"/>
    </location>
    <ligand>
        <name>S-adenosyl-L-methionine</name>
        <dbReference type="ChEBI" id="CHEBI:59789"/>
    </ligand>
</feature>
<dbReference type="GO" id="GO:0005730">
    <property type="term" value="C:nucleolus"/>
    <property type="evidence" value="ECO:0007669"/>
    <property type="project" value="UniProtKB-SubCell"/>
</dbReference>
<dbReference type="PANTHER" id="PTHR10920">
    <property type="entry name" value="RIBOSOMAL RNA METHYLTRANSFERASE"/>
    <property type="match status" value="1"/>
</dbReference>
<dbReference type="EMBL" id="JAFJMO010000004">
    <property type="protein sequence ID" value="KAJ8279635.1"/>
    <property type="molecule type" value="Genomic_DNA"/>
</dbReference>
<comment type="caution">
    <text evidence="13">The sequence shown here is derived from an EMBL/GenBank/DDBJ whole genome shotgun (WGS) entry which is preliminary data.</text>
</comment>
<dbReference type="GO" id="GO:0008650">
    <property type="term" value="F:rRNA (uridine-2'-O-)-methyltransferase activity"/>
    <property type="evidence" value="ECO:0007669"/>
    <property type="project" value="TreeGrafter"/>
</dbReference>
<comment type="function">
    <text evidence="8">Probable methyltransferase involved in the processing of the 34S pre-rRNA to 18S rRNA and in 40S ribosomal subunit formation.</text>
</comment>
<feature type="binding site" evidence="8">
    <location>
        <position position="117"/>
    </location>
    <ligand>
        <name>S-adenosyl-L-methionine</name>
        <dbReference type="ChEBI" id="CHEBI:59789"/>
    </ligand>
</feature>
<keyword evidence="14" id="KW-1185">Reference proteome</keyword>
<feature type="compositionally biased region" description="Basic and acidic residues" evidence="9">
    <location>
        <begin position="482"/>
        <end position="491"/>
    </location>
</feature>
<keyword evidence="3 8" id="KW-0698">rRNA processing</keyword>
<gene>
    <name evidence="8" type="primary">FTSJ3</name>
    <name evidence="13" type="ORF">COCON_G00067010</name>
</gene>
<dbReference type="Proteomes" id="UP001152803">
    <property type="component" value="Unassembled WGS sequence"/>
</dbReference>
<dbReference type="GO" id="GO:0016435">
    <property type="term" value="F:rRNA (guanine) methyltransferase activity"/>
    <property type="evidence" value="ECO:0007669"/>
    <property type="project" value="TreeGrafter"/>
</dbReference>
<feature type="domain" description="Ribosomal RNA methyltransferase SPB1-like C-terminal" evidence="11">
    <location>
        <begin position="596"/>
        <end position="835"/>
    </location>
</feature>
<dbReference type="SUPFAM" id="SSF53335">
    <property type="entry name" value="S-adenosyl-L-methionine-dependent methyltransferases"/>
    <property type="match status" value="1"/>
</dbReference>
<dbReference type="InterPro" id="IPR015507">
    <property type="entry name" value="rRNA-MeTfrase_E"/>
</dbReference>
<dbReference type="Pfam" id="PF11861">
    <property type="entry name" value="DUF3381"/>
    <property type="match status" value="1"/>
</dbReference>
<evidence type="ECO:0000256" key="3">
    <source>
        <dbReference type="ARBA" id="ARBA00022552"/>
    </source>
</evidence>
<feature type="compositionally biased region" description="Basic and acidic residues" evidence="9">
    <location>
        <begin position="515"/>
        <end position="526"/>
    </location>
</feature>
<dbReference type="Pfam" id="PF07780">
    <property type="entry name" value="Spb1_C"/>
    <property type="match status" value="1"/>
</dbReference>
<evidence type="ECO:0000256" key="5">
    <source>
        <dbReference type="ARBA" id="ARBA00022679"/>
    </source>
</evidence>
<proteinExistence type="inferred from homology"/>
<evidence type="ECO:0000313" key="13">
    <source>
        <dbReference type="EMBL" id="KAJ8279635.1"/>
    </source>
</evidence>
<feature type="compositionally biased region" description="Basic and acidic residues" evidence="9">
    <location>
        <begin position="546"/>
        <end position="561"/>
    </location>
</feature>
<evidence type="ECO:0000259" key="10">
    <source>
        <dbReference type="Pfam" id="PF01728"/>
    </source>
</evidence>
<feature type="compositionally biased region" description="Acidic residues" evidence="9">
    <location>
        <begin position="536"/>
        <end position="545"/>
    </location>
</feature>
<feature type="region of interest" description="Disordered" evidence="9">
    <location>
        <begin position="443"/>
        <end position="648"/>
    </location>
</feature>
<evidence type="ECO:0000256" key="6">
    <source>
        <dbReference type="ARBA" id="ARBA00022691"/>
    </source>
</evidence>
<organism evidence="13 14">
    <name type="scientific">Conger conger</name>
    <name type="common">Conger eel</name>
    <name type="synonym">Muraena conger</name>
    <dbReference type="NCBI Taxonomy" id="82655"/>
    <lineage>
        <taxon>Eukaryota</taxon>
        <taxon>Metazoa</taxon>
        <taxon>Chordata</taxon>
        <taxon>Craniata</taxon>
        <taxon>Vertebrata</taxon>
        <taxon>Euteleostomi</taxon>
        <taxon>Actinopterygii</taxon>
        <taxon>Neopterygii</taxon>
        <taxon>Teleostei</taxon>
        <taxon>Anguilliformes</taxon>
        <taxon>Congridae</taxon>
        <taxon>Conger</taxon>
    </lineage>
</organism>
<feature type="active site" description="Proton acceptor" evidence="8">
    <location>
        <position position="157"/>
    </location>
</feature>
<accession>A0A9Q1I427</accession>
<feature type="coiled-coil region" evidence="8">
    <location>
        <begin position="736"/>
        <end position="773"/>
    </location>
</feature>
<feature type="domain" description="Ribosomal RNA methyltransferase FtsJ" evidence="10">
    <location>
        <begin position="24"/>
        <end position="200"/>
    </location>
</feature>
<dbReference type="GO" id="GO:0030688">
    <property type="term" value="C:preribosome, small subunit precursor"/>
    <property type="evidence" value="ECO:0007669"/>
    <property type="project" value="UniProtKB-UniRule"/>
</dbReference>
<feature type="compositionally biased region" description="Acidic residues" evidence="9">
    <location>
        <begin position="448"/>
        <end position="463"/>
    </location>
</feature>
<dbReference type="GO" id="GO:0030687">
    <property type="term" value="C:preribosome, large subunit precursor"/>
    <property type="evidence" value="ECO:0007669"/>
    <property type="project" value="TreeGrafter"/>
</dbReference>
<dbReference type="Pfam" id="PF01728">
    <property type="entry name" value="FtsJ"/>
    <property type="match status" value="1"/>
</dbReference>
<dbReference type="InterPro" id="IPR024576">
    <property type="entry name" value="rRNA_MeTfrase_Spb1_DUF3381"/>
</dbReference>
<dbReference type="OrthoDB" id="289250at2759"/>
<dbReference type="AlphaFoldDB" id="A0A9Q1I427"/>
<protein>
    <recommendedName>
        <fullName evidence="8">pre-rRNA processing protein FTSJ3</fullName>
        <ecNumber evidence="8">2.1.1.-</ecNumber>
    </recommendedName>
    <alternativeName>
        <fullName evidence="8">2'-O-ribose RNA methyltransferase SPB1 homolog</fullName>
    </alternativeName>
    <alternativeName>
        <fullName evidence="8">Protein ftsJ homolog 3</fullName>
    </alternativeName>
    <alternativeName>
        <fullName evidence="8">Putative rRNA methyltransferase 3</fullName>
    </alternativeName>
</protein>
<evidence type="ECO:0000256" key="4">
    <source>
        <dbReference type="ARBA" id="ARBA00022603"/>
    </source>
</evidence>
<keyword evidence="6 8" id="KW-0949">S-adenosyl-L-methionine</keyword>
<feature type="compositionally biased region" description="Acidic residues" evidence="9">
    <location>
        <begin position="603"/>
        <end position="620"/>
    </location>
</feature>
<reference evidence="13" key="1">
    <citation type="journal article" date="2023" name="Science">
        <title>Genome structures resolve the early diversification of teleost fishes.</title>
        <authorList>
            <person name="Parey E."/>
            <person name="Louis A."/>
            <person name="Montfort J."/>
            <person name="Bouchez O."/>
            <person name="Roques C."/>
            <person name="Iampietro C."/>
            <person name="Lluch J."/>
            <person name="Castinel A."/>
            <person name="Donnadieu C."/>
            <person name="Desvignes T."/>
            <person name="Floi Bucao C."/>
            <person name="Jouanno E."/>
            <person name="Wen M."/>
            <person name="Mejri S."/>
            <person name="Dirks R."/>
            <person name="Jansen H."/>
            <person name="Henkel C."/>
            <person name="Chen W.J."/>
            <person name="Zahm M."/>
            <person name="Cabau C."/>
            <person name="Klopp C."/>
            <person name="Thompson A.W."/>
            <person name="Robinson-Rechavi M."/>
            <person name="Braasch I."/>
            <person name="Lecointre G."/>
            <person name="Bobe J."/>
            <person name="Postlethwait J.H."/>
            <person name="Berthelot C."/>
            <person name="Roest Crollius H."/>
            <person name="Guiguen Y."/>
        </authorList>
    </citation>
    <scope>NUCLEOTIDE SEQUENCE</scope>
    <source>
        <strain evidence="13">Concon-B</strain>
    </source>
</reference>
<feature type="binding site" evidence="8">
    <location>
        <position position="92"/>
    </location>
    <ligand>
        <name>S-adenosyl-L-methionine</name>
        <dbReference type="ChEBI" id="CHEBI:59789"/>
    </ligand>
</feature>
<evidence type="ECO:0000256" key="7">
    <source>
        <dbReference type="ARBA" id="ARBA00023242"/>
    </source>
</evidence>
<keyword evidence="4 8" id="KW-0489">Methyltransferase</keyword>
<evidence type="ECO:0000256" key="8">
    <source>
        <dbReference type="HAMAP-Rule" id="MF_03163"/>
    </source>
</evidence>
<dbReference type="Gene3D" id="3.40.50.150">
    <property type="entry name" value="Vaccinia Virus protein VP39"/>
    <property type="match status" value="1"/>
</dbReference>
<dbReference type="HAMAP" id="MF_01547">
    <property type="entry name" value="RNA_methyltr_E"/>
    <property type="match status" value="1"/>
</dbReference>
<keyword evidence="7 8" id="KW-0539">Nucleus</keyword>
<dbReference type="InterPro" id="IPR029063">
    <property type="entry name" value="SAM-dependent_MTases_sf"/>
</dbReference>
<feature type="binding site" evidence="8">
    <location>
        <position position="58"/>
    </location>
    <ligand>
        <name>S-adenosyl-L-methionine</name>
        <dbReference type="ChEBI" id="CHEBI:59789"/>
    </ligand>
</feature>
<feature type="region of interest" description="Disordered" evidence="9">
    <location>
        <begin position="334"/>
        <end position="373"/>
    </location>
</feature>
<evidence type="ECO:0000256" key="9">
    <source>
        <dbReference type="SAM" id="MobiDB-lite"/>
    </source>
</evidence>
<comment type="subunit">
    <text evidence="8">Interacts with NIP7.</text>
</comment>
<dbReference type="FunFam" id="3.40.50.150:FF:000004">
    <property type="entry name" value="AdoMet-dependent rRNA methyltransferase SPB1"/>
    <property type="match status" value="1"/>
</dbReference>
<dbReference type="InterPro" id="IPR028589">
    <property type="entry name" value="SPB1-like"/>
</dbReference>
<feature type="compositionally biased region" description="Acidic residues" evidence="9">
    <location>
        <begin position="472"/>
        <end position="481"/>
    </location>
</feature>
<evidence type="ECO:0000256" key="1">
    <source>
        <dbReference type="ARBA" id="ARBA00004604"/>
    </source>
</evidence>
<feature type="domain" description="DUF3381" evidence="12">
    <location>
        <begin position="233"/>
        <end position="399"/>
    </location>
</feature>
<dbReference type="PANTHER" id="PTHR10920:SF13">
    <property type="entry name" value="PRE-RRNA 2'-O-RIBOSE RNA METHYLTRANSFERASE FTSJ3"/>
    <property type="match status" value="1"/>
</dbReference>
<evidence type="ECO:0000313" key="14">
    <source>
        <dbReference type="Proteomes" id="UP001152803"/>
    </source>
</evidence>
<dbReference type="GO" id="GO:0000466">
    <property type="term" value="P:maturation of 5.8S rRNA from tricistronic rRNA transcript (SSU-rRNA, 5.8S rRNA, LSU-rRNA)"/>
    <property type="evidence" value="ECO:0007669"/>
    <property type="project" value="TreeGrafter"/>
</dbReference>
<evidence type="ECO:0000259" key="12">
    <source>
        <dbReference type="Pfam" id="PF11861"/>
    </source>
</evidence>
<comment type="catalytic activity">
    <reaction evidence="8">
        <text>a ribonucleotide in rRNA + S-adenosyl-L-methionine = a 2'-O-methylribonucleotide in rRNA + S-adenosyl-L-homocysteine + H(+)</text>
        <dbReference type="Rhea" id="RHEA:48628"/>
        <dbReference type="Rhea" id="RHEA-COMP:12164"/>
        <dbReference type="Rhea" id="RHEA-COMP:12165"/>
        <dbReference type="ChEBI" id="CHEBI:15378"/>
        <dbReference type="ChEBI" id="CHEBI:57856"/>
        <dbReference type="ChEBI" id="CHEBI:59789"/>
        <dbReference type="ChEBI" id="CHEBI:90675"/>
        <dbReference type="ChEBI" id="CHEBI:90676"/>
    </reaction>
</comment>
<feature type="binding site" evidence="8">
    <location>
        <position position="76"/>
    </location>
    <ligand>
        <name>S-adenosyl-L-methionine</name>
        <dbReference type="ChEBI" id="CHEBI:59789"/>
    </ligand>
</feature>
<feature type="compositionally biased region" description="Gly residues" evidence="9">
    <location>
        <begin position="839"/>
        <end position="852"/>
    </location>
</feature>
<keyword evidence="8" id="KW-0175">Coiled coil</keyword>
<evidence type="ECO:0000256" key="2">
    <source>
        <dbReference type="ARBA" id="ARBA00022517"/>
    </source>
</evidence>
<dbReference type="InterPro" id="IPR002877">
    <property type="entry name" value="RNA_MeTrfase_FtsJ_dom"/>
</dbReference>
<dbReference type="HAMAP" id="MF_03163">
    <property type="entry name" value="RNA_methyltr_E_SPB1"/>
    <property type="match status" value="1"/>
</dbReference>
<feature type="compositionally biased region" description="Basic and acidic residues" evidence="9">
    <location>
        <begin position="344"/>
        <end position="356"/>
    </location>
</feature>
<feature type="compositionally biased region" description="Basic and acidic residues" evidence="9">
    <location>
        <begin position="827"/>
        <end position="838"/>
    </location>
</feature>
<comment type="subcellular location">
    <subcellularLocation>
        <location evidence="1 8">Nucleus</location>
        <location evidence="1 8">Nucleolus</location>
    </subcellularLocation>
</comment>
<feature type="region of interest" description="Disordered" evidence="9">
    <location>
        <begin position="827"/>
        <end position="853"/>
    </location>
</feature>
<sequence length="886" mass="100325">MGKKLKVGKTRKDKFYHLAKETGYRSRSSFKLIQLNRKFQFLQKARALVDLCAAPGGWLQVASKFMPISSLIIGVDLVPIKPIPNVIALQEDVTTEKCRQALRKELHTWKVDVVLNDGAPNVGANWQHDAFSQAHLTLMALKLACDFLAKGGCFITKVFRSKDYQPLLWIFQQFFKKVQATKPQASRNESAEIFVICQGYLAPDKIDNKFFDPKHAFKEVEVQAKTVKELVPVKKPKAEGYADGDLTLYHTFTVTEFLKAENPVDFLGKANEISFDNPQLSSHPSTTPEIQECCRDIKVLGRKELRLLLSWRGKLRRFLAKKLKDEAKQLDQDIRLSSSEGESDTEKESKKKSAEKAEEEEGEEEEMDRKLAEMKAEEVAELRRKKKKILKERRKQRERVELKMDLPGVSIADGNDSSMFSLSAINKAKGLWEISKGDMKGADAMLKEEEEGDDDVYLSDDEGDRISLASDLDSDDLEEIEEREKKLEKPAQKKVSFSVEPEEEEGEGNELLVELEGKEEKRDRETSLWFSKDIFSELDLDADAESEIRQTQRLQDREPGGKGRKRKAPEEPAPAEQEQEQEQEPEEEMAGPSQEAEQVAGEQESDSDSDDDSSSSDDEREIARMKKGAGKTGGRGGADDEDAFQVVPVESTSKRARILDPEGLALGCQIATSKKRKRDLVDGSFHRFAGSDDITEVPEWFVDDEKKHRRKPVPVTKEMVEEYKQRWREINARPIKRVAEAKARKKRRMLKKMEQAKKKAEAVVNTVDISERERMAQLKSIYKKAGVGKEKREVTYVVAKKGAGRKVRRPAGVKGVFRVVDGRMKKDMRGLQRKEQKGGKGGKGGRGGGKGMKGVERCECGYRDWRIVGTHNAARTLLGILYRHAE</sequence>
<dbReference type="EC" id="2.1.1.-" evidence="8"/>
<name>A0A9Q1I427_CONCO</name>
<keyword evidence="2 8" id="KW-0690">Ribosome biogenesis</keyword>
<dbReference type="GO" id="GO:0000463">
    <property type="term" value="P:maturation of LSU-rRNA from tricistronic rRNA transcript (SSU-rRNA, 5.8S rRNA, LSU-rRNA)"/>
    <property type="evidence" value="ECO:0007669"/>
    <property type="project" value="TreeGrafter"/>
</dbReference>
<keyword evidence="5 8" id="KW-0808">Transferase</keyword>
<feature type="compositionally biased region" description="Acidic residues" evidence="9">
    <location>
        <begin position="577"/>
        <end position="589"/>
    </location>
</feature>
<dbReference type="InterPro" id="IPR012920">
    <property type="entry name" value="rRNA_MeTfrase_SPB1-like_C"/>
</dbReference>
<feature type="compositionally biased region" description="Acidic residues" evidence="9">
    <location>
        <begin position="357"/>
        <end position="366"/>
    </location>
</feature>
<dbReference type="InterPro" id="IPR050082">
    <property type="entry name" value="RNA_methyltr_RlmE"/>
</dbReference>
<comment type="similarity">
    <text evidence="8">Belongs to the class I-like SAM-binding methyltransferase superfamily. RNA methyltransferase RlmE family. SPB1 subfamily.</text>
</comment>
<evidence type="ECO:0000259" key="11">
    <source>
        <dbReference type="Pfam" id="PF07780"/>
    </source>
</evidence>